<protein>
    <submittedName>
        <fullName evidence="2">Uncharacterized protein</fullName>
    </submittedName>
</protein>
<dbReference type="EMBL" id="QJJV01000003">
    <property type="protein sequence ID" value="PXX19192.1"/>
    <property type="molecule type" value="Genomic_DNA"/>
</dbReference>
<comment type="caution">
    <text evidence="2">The sequence shown here is derived from an EMBL/GenBank/DDBJ whole genome shotgun (WGS) entry which is preliminary data.</text>
</comment>
<feature type="signal peptide" evidence="1">
    <location>
        <begin position="1"/>
        <end position="19"/>
    </location>
</feature>
<evidence type="ECO:0000256" key="1">
    <source>
        <dbReference type="SAM" id="SignalP"/>
    </source>
</evidence>
<accession>A0ABX5MZR9</accession>
<reference evidence="2 3" key="1">
    <citation type="submission" date="2018-05" db="EMBL/GenBank/DDBJ databases">
        <title>Genomic Encyclopedia of Type Strains, Phase IV (KMG-V): Genome sequencing to study the core and pangenomes of soil and plant-associated prokaryotes.</title>
        <authorList>
            <person name="Whitman W."/>
        </authorList>
    </citation>
    <scope>NUCLEOTIDE SEQUENCE [LARGE SCALE GENOMIC DNA]</scope>
    <source>
        <strain evidence="2 3">SIr-6563</strain>
    </source>
</reference>
<gene>
    <name evidence="2" type="ORF">C7400_103183</name>
</gene>
<keyword evidence="1" id="KW-0732">Signal</keyword>
<dbReference type="RefSeq" id="WP_146229935.1">
    <property type="nucleotide sequence ID" value="NZ_JACHWC010000009.1"/>
</dbReference>
<proteinExistence type="predicted"/>
<keyword evidence="3" id="KW-1185">Reference proteome</keyword>
<dbReference type="Proteomes" id="UP000247515">
    <property type="component" value="Unassembled WGS sequence"/>
</dbReference>
<feature type="chain" id="PRO_5046877001" evidence="1">
    <location>
        <begin position="20"/>
        <end position="98"/>
    </location>
</feature>
<name>A0ABX5MZR9_9BURK</name>
<organism evidence="2 3">
    <name type="scientific">Paraburkholderia tropica</name>
    <dbReference type="NCBI Taxonomy" id="92647"/>
    <lineage>
        <taxon>Bacteria</taxon>
        <taxon>Pseudomonadati</taxon>
        <taxon>Pseudomonadota</taxon>
        <taxon>Betaproteobacteria</taxon>
        <taxon>Burkholderiales</taxon>
        <taxon>Burkholderiaceae</taxon>
        <taxon>Paraburkholderia</taxon>
    </lineage>
</organism>
<sequence length="98" mass="9765">MKKIVLCAALFACAFSAVAKVEIKGDNQQNTTIKNSGIANSAVGMGSESTLNVNSVSGNVKMGGNNKQTTAVENAGIANSSVGMGSKATLNLGTVSGN</sequence>
<evidence type="ECO:0000313" key="2">
    <source>
        <dbReference type="EMBL" id="PXX19192.1"/>
    </source>
</evidence>
<evidence type="ECO:0000313" key="3">
    <source>
        <dbReference type="Proteomes" id="UP000247515"/>
    </source>
</evidence>